<dbReference type="Proteomes" id="UP001597525">
    <property type="component" value="Unassembled WGS sequence"/>
</dbReference>
<comment type="caution">
    <text evidence="1">The sequence shown here is derived from an EMBL/GenBank/DDBJ whole genome shotgun (WGS) entry which is preliminary data.</text>
</comment>
<evidence type="ECO:0000313" key="2">
    <source>
        <dbReference type="Proteomes" id="UP001597525"/>
    </source>
</evidence>
<name>A0ABW6BKS4_9SPHI</name>
<evidence type="ECO:0008006" key="3">
    <source>
        <dbReference type="Google" id="ProtNLM"/>
    </source>
</evidence>
<sequence>METIRILFIVFLLSISSFLGFTQTKTVQGIVFDKDTNQRIGKVFIKNEKTKENTFNNVRGEFDMHVSQGDLIVTEKEGFFADTIRYNGQQVLMVYLKRSSIYIPEVNVVARRSPEEVLKQRREDFSKAYKLADPGSIFSVGPTGAGVSIGSIFNMLSREGKNARRLTNIIQQEYEQNVVDSKFTPDLVSNLTGLSGQKLANFMRNYRPTYNFVSIASPYELSSYIRSKYEIFKLNPNLRFLPTLPDINLEVNN</sequence>
<keyword evidence="2" id="KW-1185">Reference proteome</keyword>
<organism evidence="1 2">
    <name type="scientific">Sphingobacterium bambusae</name>
    <dbReference type="NCBI Taxonomy" id="662858"/>
    <lineage>
        <taxon>Bacteria</taxon>
        <taxon>Pseudomonadati</taxon>
        <taxon>Bacteroidota</taxon>
        <taxon>Sphingobacteriia</taxon>
        <taxon>Sphingobacteriales</taxon>
        <taxon>Sphingobacteriaceae</taxon>
        <taxon>Sphingobacterium</taxon>
    </lineage>
</organism>
<accession>A0ABW6BKS4</accession>
<gene>
    <name evidence="1" type="ORF">ACFS7Y_18725</name>
</gene>
<protein>
    <recommendedName>
        <fullName evidence="3">Carboxypeptidase-like regulatory domain-containing protein</fullName>
    </recommendedName>
</protein>
<dbReference type="EMBL" id="JBHUPB010000012">
    <property type="protein sequence ID" value="MFD2969437.1"/>
    <property type="molecule type" value="Genomic_DNA"/>
</dbReference>
<evidence type="ECO:0000313" key="1">
    <source>
        <dbReference type="EMBL" id="MFD2969437.1"/>
    </source>
</evidence>
<reference evidence="2" key="1">
    <citation type="journal article" date="2019" name="Int. J. Syst. Evol. Microbiol.">
        <title>The Global Catalogue of Microorganisms (GCM) 10K type strain sequencing project: providing services to taxonomists for standard genome sequencing and annotation.</title>
        <authorList>
            <consortium name="The Broad Institute Genomics Platform"/>
            <consortium name="The Broad Institute Genome Sequencing Center for Infectious Disease"/>
            <person name="Wu L."/>
            <person name="Ma J."/>
        </authorList>
    </citation>
    <scope>NUCLEOTIDE SEQUENCE [LARGE SCALE GENOMIC DNA]</scope>
    <source>
        <strain evidence="2">KCTC 22814</strain>
    </source>
</reference>
<dbReference type="RefSeq" id="WP_320182210.1">
    <property type="nucleotide sequence ID" value="NZ_CP138332.1"/>
</dbReference>
<proteinExistence type="predicted"/>